<dbReference type="InParanoid" id="E9GBK7"/>
<dbReference type="Gene3D" id="3.90.175.10">
    <property type="entry name" value="Diphtheria Toxin, domain 1"/>
    <property type="match status" value="1"/>
</dbReference>
<dbReference type="FunFam" id="3.10.20.90:FF:000160">
    <property type="entry name" value="Polyubiquitin-C"/>
    <property type="match status" value="1"/>
</dbReference>
<reference evidence="2 3" key="1">
    <citation type="journal article" date="2011" name="Science">
        <title>The ecoresponsive genome of Daphnia pulex.</title>
        <authorList>
            <person name="Colbourne J.K."/>
            <person name="Pfrender M.E."/>
            <person name="Gilbert D."/>
            <person name="Thomas W.K."/>
            <person name="Tucker A."/>
            <person name="Oakley T.H."/>
            <person name="Tokishita S."/>
            <person name="Aerts A."/>
            <person name="Arnold G.J."/>
            <person name="Basu M.K."/>
            <person name="Bauer D.J."/>
            <person name="Caceres C.E."/>
            <person name="Carmel L."/>
            <person name="Casola C."/>
            <person name="Choi J.H."/>
            <person name="Detter J.C."/>
            <person name="Dong Q."/>
            <person name="Dusheyko S."/>
            <person name="Eads B.D."/>
            <person name="Frohlich T."/>
            <person name="Geiler-Samerotte K.A."/>
            <person name="Gerlach D."/>
            <person name="Hatcher P."/>
            <person name="Jogdeo S."/>
            <person name="Krijgsveld J."/>
            <person name="Kriventseva E.V."/>
            <person name="Kultz D."/>
            <person name="Laforsch C."/>
            <person name="Lindquist E."/>
            <person name="Lopez J."/>
            <person name="Manak J.R."/>
            <person name="Muller J."/>
            <person name="Pangilinan J."/>
            <person name="Patwardhan R.P."/>
            <person name="Pitluck S."/>
            <person name="Pritham E.J."/>
            <person name="Rechtsteiner A."/>
            <person name="Rho M."/>
            <person name="Rogozin I.B."/>
            <person name="Sakarya O."/>
            <person name="Salamov A."/>
            <person name="Schaack S."/>
            <person name="Shapiro H."/>
            <person name="Shiga Y."/>
            <person name="Skalitzky C."/>
            <person name="Smith Z."/>
            <person name="Souvorov A."/>
            <person name="Sung W."/>
            <person name="Tang Z."/>
            <person name="Tsuchiya D."/>
            <person name="Tu H."/>
            <person name="Vos H."/>
            <person name="Wang M."/>
            <person name="Wolf Y.I."/>
            <person name="Yamagata H."/>
            <person name="Yamada T."/>
            <person name="Ye Y."/>
            <person name="Shaw J.R."/>
            <person name="Andrews J."/>
            <person name="Crease T.J."/>
            <person name="Tang H."/>
            <person name="Lucas S.M."/>
            <person name="Robertson H.M."/>
            <person name="Bork P."/>
            <person name="Koonin E.V."/>
            <person name="Zdobnov E.M."/>
            <person name="Grigoriev I.V."/>
            <person name="Lynch M."/>
            <person name="Boore J.L."/>
        </authorList>
    </citation>
    <scope>NUCLEOTIDE SEQUENCE [LARGE SCALE GENOMIC DNA]</scope>
</reference>
<feature type="domain" description="Ubiquitin-like" evidence="1">
    <location>
        <begin position="2"/>
        <end position="77"/>
    </location>
</feature>
<protein>
    <recommendedName>
        <fullName evidence="1">Ubiquitin-like domain-containing protein</fullName>
    </recommendedName>
</protein>
<dbReference type="InterPro" id="IPR000626">
    <property type="entry name" value="Ubiquitin-like_dom"/>
</dbReference>
<accession>E9GBK7</accession>
<dbReference type="SMART" id="SM00213">
    <property type="entry name" value="UBQ"/>
    <property type="match status" value="1"/>
</dbReference>
<dbReference type="EMBL" id="GL732538">
    <property type="protein sequence ID" value="EFX82971.1"/>
    <property type="molecule type" value="Genomic_DNA"/>
</dbReference>
<dbReference type="InterPro" id="IPR029071">
    <property type="entry name" value="Ubiquitin-like_domsf"/>
</dbReference>
<dbReference type="AlphaFoldDB" id="E9GBK7"/>
<dbReference type="OrthoDB" id="428577at2759"/>
<keyword evidence="3" id="KW-1185">Reference proteome</keyword>
<dbReference type="STRING" id="6669.E9GBK7"/>
<evidence type="ECO:0000313" key="3">
    <source>
        <dbReference type="Proteomes" id="UP000000305"/>
    </source>
</evidence>
<dbReference type="PANTHER" id="PTHR36649">
    <property type="entry name" value="UBIQUITIN-LIKE DOMAIN-CONTAINING PROTEIN"/>
    <property type="match status" value="1"/>
</dbReference>
<dbReference type="SUPFAM" id="SSF56399">
    <property type="entry name" value="ADP-ribosylation"/>
    <property type="match status" value="1"/>
</dbReference>
<dbReference type="Gene3D" id="3.10.20.90">
    <property type="entry name" value="Phosphatidylinositol 3-kinase Catalytic Subunit, Chain A, domain 1"/>
    <property type="match status" value="1"/>
</dbReference>
<evidence type="ECO:0000313" key="2">
    <source>
        <dbReference type="EMBL" id="EFX82971.1"/>
    </source>
</evidence>
<dbReference type="PANTHER" id="PTHR36649:SF28">
    <property type="entry name" value="UBIQUITIN-LIKE DOMAIN-CONTAINING PROTEIN"/>
    <property type="match status" value="1"/>
</dbReference>
<dbReference type="InterPro" id="IPR019954">
    <property type="entry name" value="Ubiquitin_CS"/>
</dbReference>
<evidence type="ECO:0000259" key="1">
    <source>
        <dbReference type="PROSITE" id="PS50053"/>
    </source>
</evidence>
<feature type="non-terminal residue" evidence="2">
    <location>
        <position position="1"/>
    </location>
</feature>
<dbReference type="PRINTS" id="PR00348">
    <property type="entry name" value="UBIQUITIN"/>
</dbReference>
<dbReference type="KEGG" id="dpx:DAPPUDRAFT_48454"/>
<sequence>TINIYVKTLTGKTIQCSISTSAKVEYLKALIQDKEGIPPDQQRLVYAGQQLEDGRTLEDYWIGNESILHLVLRLRGGYCLALPPSLLDEPFHYNFTKISDKGVKFCRGGSIYIRPCGWQRYAIKVKGKFPNDIWLQGKTSRADQYSSAEDEWPVSYHGTSLNNGLSIAEEGFKLSKGERFLHGKGIYSTPDIEVASLYAVEANVDGKTYKVVMQNRVNPKNVEKVPKAETGVGEYWISPTNEDIRPYGFCVKEI</sequence>
<dbReference type="PROSITE" id="PS00299">
    <property type="entry name" value="UBIQUITIN_1"/>
    <property type="match status" value="1"/>
</dbReference>
<dbReference type="eggNOG" id="KOG0003">
    <property type="taxonomic scope" value="Eukaryota"/>
</dbReference>
<dbReference type="SUPFAM" id="SSF54236">
    <property type="entry name" value="Ubiquitin-like"/>
    <property type="match status" value="1"/>
</dbReference>
<dbReference type="Proteomes" id="UP000000305">
    <property type="component" value="Unassembled WGS sequence"/>
</dbReference>
<dbReference type="OMA" id="TASHNCK"/>
<dbReference type="PROSITE" id="PS50053">
    <property type="entry name" value="UBIQUITIN_2"/>
    <property type="match status" value="1"/>
</dbReference>
<dbReference type="PhylomeDB" id="E9GBK7"/>
<gene>
    <name evidence="2" type="ORF">DAPPUDRAFT_48454</name>
</gene>
<proteinExistence type="predicted"/>
<dbReference type="Pfam" id="PF00240">
    <property type="entry name" value="ubiquitin"/>
    <property type="match status" value="1"/>
</dbReference>
<dbReference type="HOGENOM" id="CLU_051234_1_0_1"/>
<organism evidence="2 3">
    <name type="scientific">Daphnia pulex</name>
    <name type="common">Water flea</name>
    <dbReference type="NCBI Taxonomy" id="6669"/>
    <lineage>
        <taxon>Eukaryota</taxon>
        <taxon>Metazoa</taxon>
        <taxon>Ecdysozoa</taxon>
        <taxon>Arthropoda</taxon>
        <taxon>Crustacea</taxon>
        <taxon>Branchiopoda</taxon>
        <taxon>Diplostraca</taxon>
        <taxon>Cladocera</taxon>
        <taxon>Anomopoda</taxon>
        <taxon>Daphniidae</taxon>
        <taxon>Daphnia</taxon>
    </lineage>
</organism>
<dbReference type="InterPro" id="IPR019956">
    <property type="entry name" value="Ubiquitin_dom"/>
</dbReference>
<name>E9GBK7_DAPPU</name>